<accession>E7C871</accession>
<dbReference type="PANTHER" id="PTHR20883:SF48">
    <property type="entry name" value="ECTOINE DIOXYGENASE"/>
    <property type="match status" value="1"/>
</dbReference>
<protein>
    <recommendedName>
        <fullName evidence="4">Protein involved in biosynthesis of mitomycin antibiotics/polyketide fumonisin</fullName>
    </recommendedName>
</protein>
<reference evidence="3" key="1">
    <citation type="submission" date="2010-01" db="EMBL/GenBank/DDBJ databases">
        <title>Genome fragments of uncultured bacteria from the North Pacific subtropical Gyre.</title>
        <authorList>
            <person name="Pham V.D."/>
            <person name="Delong E.F."/>
        </authorList>
    </citation>
    <scope>NUCLEOTIDE SEQUENCE</scope>
</reference>
<comment type="cofactor">
    <cofactor evidence="1">
        <name>Fe(2+)</name>
        <dbReference type="ChEBI" id="CHEBI:29033"/>
    </cofactor>
</comment>
<dbReference type="Gene3D" id="2.60.120.620">
    <property type="entry name" value="q2cbj1_9rhob like domain"/>
    <property type="match status" value="1"/>
</dbReference>
<dbReference type="AlphaFoldDB" id="E7C871"/>
<dbReference type="GO" id="GO:0005506">
    <property type="term" value="F:iron ion binding"/>
    <property type="evidence" value="ECO:0007669"/>
    <property type="project" value="UniProtKB-ARBA"/>
</dbReference>
<evidence type="ECO:0000313" key="3">
    <source>
        <dbReference type="EMBL" id="ADI23645.1"/>
    </source>
</evidence>
<evidence type="ECO:0008006" key="4">
    <source>
        <dbReference type="Google" id="ProtNLM"/>
    </source>
</evidence>
<dbReference type="InterPro" id="IPR008775">
    <property type="entry name" value="Phytyl_CoA_dOase-like"/>
</dbReference>
<feature type="region of interest" description="Disordered" evidence="2">
    <location>
        <begin position="133"/>
        <end position="153"/>
    </location>
</feature>
<dbReference type="PANTHER" id="PTHR20883">
    <property type="entry name" value="PHYTANOYL-COA DIOXYGENASE DOMAIN CONTAINING 1"/>
    <property type="match status" value="1"/>
</dbReference>
<dbReference type="EMBL" id="GU568019">
    <property type="protein sequence ID" value="ADI23645.1"/>
    <property type="molecule type" value="Genomic_DNA"/>
</dbReference>
<sequence length="153" mass="17001">MKLIDTTGYGYVIARDFQLTHHECARLQADLEAVLQQNSDIPPDRLVNVHLEGKPPSGAAGASGFEQLARDPRIVDLVEQLIGPDLILWLTHLFCKPAAIGREVPWHQDGQYWPIQPAATCTVWVCPRYSGPGQQCHADHPRVSSTRPISSHH</sequence>
<feature type="compositionally biased region" description="Polar residues" evidence="2">
    <location>
        <begin position="143"/>
        <end position="153"/>
    </location>
</feature>
<dbReference type="Pfam" id="PF05721">
    <property type="entry name" value="PhyH"/>
    <property type="match status" value="1"/>
</dbReference>
<evidence type="ECO:0000256" key="2">
    <source>
        <dbReference type="SAM" id="MobiDB-lite"/>
    </source>
</evidence>
<dbReference type="GO" id="GO:0016706">
    <property type="term" value="F:2-oxoglutarate-dependent dioxygenase activity"/>
    <property type="evidence" value="ECO:0007669"/>
    <property type="project" value="UniProtKB-ARBA"/>
</dbReference>
<evidence type="ECO:0000256" key="1">
    <source>
        <dbReference type="ARBA" id="ARBA00001954"/>
    </source>
</evidence>
<organism evidence="3">
    <name type="scientific">uncultured gamma proteobacterium HF4000_06A21</name>
    <dbReference type="NCBI Taxonomy" id="723581"/>
    <lineage>
        <taxon>Bacteria</taxon>
        <taxon>Pseudomonadati</taxon>
        <taxon>Pseudomonadota</taxon>
        <taxon>Gammaproteobacteria</taxon>
        <taxon>environmental samples</taxon>
    </lineage>
</organism>
<dbReference type="SUPFAM" id="SSF51197">
    <property type="entry name" value="Clavaminate synthase-like"/>
    <property type="match status" value="1"/>
</dbReference>
<name>E7C871_9GAMM</name>
<proteinExistence type="predicted"/>